<dbReference type="Proteomes" id="UP000030671">
    <property type="component" value="Unassembled WGS sequence"/>
</dbReference>
<sequence length="235" mass="26284">MLEKGRALLWSRMKGYRQPVLELRTVDHALADRFETVSDQLEKLATSQSRLAPDALEPAPRFGAARDKKLKQQRVLSAEWDDIVKHIRQIEGFSDFLQPVPFERLKHAAAEGPVIVVNVSSYRSDALIIRDIASGPTLVPLADSLYDEVGEFSDQLDQARESSALALLTIVEFVLRSVFMCVSRARGPSAVPTSVSRIKKAALRTVDSTSRTNTPRPTETRQIITREPTCHCFNK</sequence>
<gene>
    <name evidence="1" type="ORF">HETIRDRAFT_314147</name>
</gene>
<dbReference type="EMBL" id="KI925456">
    <property type="protein sequence ID" value="ETW84899.1"/>
    <property type="molecule type" value="Genomic_DNA"/>
</dbReference>
<protein>
    <submittedName>
        <fullName evidence="1">Uncharacterized protein</fullName>
    </submittedName>
</protein>
<dbReference type="AlphaFoldDB" id="W4KGR2"/>
<accession>W4KGR2</accession>
<dbReference type="GeneID" id="20670095"/>
<organism evidence="1 2">
    <name type="scientific">Heterobasidion irregulare (strain TC 32-1)</name>
    <dbReference type="NCBI Taxonomy" id="747525"/>
    <lineage>
        <taxon>Eukaryota</taxon>
        <taxon>Fungi</taxon>
        <taxon>Dikarya</taxon>
        <taxon>Basidiomycota</taxon>
        <taxon>Agaricomycotina</taxon>
        <taxon>Agaricomycetes</taxon>
        <taxon>Russulales</taxon>
        <taxon>Bondarzewiaceae</taxon>
        <taxon>Heterobasidion</taxon>
        <taxon>Heterobasidion annosum species complex</taxon>
    </lineage>
</organism>
<dbReference type="OrthoDB" id="9991317at2759"/>
<dbReference type="HOGENOM" id="CLU_1180350_0_0_1"/>
<reference evidence="1 2" key="1">
    <citation type="journal article" date="2012" name="New Phytol.">
        <title>Insight into trade-off between wood decay and parasitism from the genome of a fungal forest pathogen.</title>
        <authorList>
            <person name="Olson A."/>
            <person name="Aerts A."/>
            <person name="Asiegbu F."/>
            <person name="Belbahri L."/>
            <person name="Bouzid O."/>
            <person name="Broberg A."/>
            <person name="Canback B."/>
            <person name="Coutinho P.M."/>
            <person name="Cullen D."/>
            <person name="Dalman K."/>
            <person name="Deflorio G."/>
            <person name="van Diepen L.T."/>
            <person name="Dunand C."/>
            <person name="Duplessis S."/>
            <person name="Durling M."/>
            <person name="Gonthier P."/>
            <person name="Grimwood J."/>
            <person name="Fossdal C.G."/>
            <person name="Hansson D."/>
            <person name="Henrissat B."/>
            <person name="Hietala A."/>
            <person name="Himmelstrand K."/>
            <person name="Hoffmeister D."/>
            <person name="Hogberg N."/>
            <person name="James T.Y."/>
            <person name="Karlsson M."/>
            <person name="Kohler A."/>
            <person name="Kues U."/>
            <person name="Lee Y.H."/>
            <person name="Lin Y.C."/>
            <person name="Lind M."/>
            <person name="Lindquist E."/>
            <person name="Lombard V."/>
            <person name="Lucas S."/>
            <person name="Lunden K."/>
            <person name="Morin E."/>
            <person name="Murat C."/>
            <person name="Park J."/>
            <person name="Raffaello T."/>
            <person name="Rouze P."/>
            <person name="Salamov A."/>
            <person name="Schmutz J."/>
            <person name="Solheim H."/>
            <person name="Stahlberg J."/>
            <person name="Velez H."/>
            <person name="de Vries R.P."/>
            <person name="Wiebenga A."/>
            <person name="Woodward S."/>
            <person name="Yakovlev I."/>
            <person name="Garbelotto M."/>
            <person name="Martin F."/>
            <person name="Grigoriev I.V."/>
            <person name="Stenlid J."/>
        </authorList>
    </citation>
    <scope>NUCLEOTIDE SEQUENCE [LARGE SCALE GENOMIC DNA]</scope>
    <source>
        <strain evidence="1 2">TC 32-1</strain>
    </source>
</reference>
<dbReference type="RefSeq" id="XP_009544522.1">
    <property type="nucleotide sequence ID" value="XM_009546227.1"/>
</dbReference>
<keyword evidence="2" id="KW-1185">Reference proteome</keyword>
<evidence type="ECO:0000313" key="2">
    <source>
        <dbReference type="Proteomes" id="UP000030671"/>
    </source>
</evidence>
<dbReference type="KEGG" id="hir:HETIRDRAFT_314147"/>
<name>W4KGR2_HETIT</name>
<proteinExistence type="predicted"/>
<dbReference type="STRING" id="747525.W4KGR2"/>
<evidence type="ECO:0000313" key="1">
    <source>
        <dbReference type="EMBL" id="ETW84899.1"/>
    </source>
</evidence>
<dbReference type="InParanoid" id="W4KGR2"/>